<dbReference type="Gene3D" id="3.40.366.10">
    <property type="entry name" value="Malonyl-Coenzyme A Acyl Carrier Protein, domain 2"/>
    <property type="match status" value="1"/>
</dbReference>
<keyword evidence="1" id="KW-0596">Phosphopantetheine</keyword>
<reference evidence="5" key="1">
    <citation type="submission" date="2016-10" db="EMBL/GenBank/DDBJ databases">
        <authorList>
            <person name="Varghese N."/>
        </authorList>
    </citation>
    <scope>NUCLEOTIDE SEQUENCE [LARGE SCALE GENOMIC DNA]</scope>
    <source>
        <strain evidence="5">DSM 45096 / BCRC 16803 / CGMCC 4.1857 / CIP 109030 / JCM 12277 / KCTC 19219 / NBRC 100920 / 33214</strain>
    </source>
</reference>
<sequence length="353" mass="36143">MTVLLLPGQGAQRERMAAALLGRDGAFTEAVEEFLAALPTGAELREAWLRPAPNPALDDALLTQPLLFAVGYGLGRVVSGWGGAERPLLLGHSVGELAAATLAGVMDAAEVAALMADRAEVLADAPAGGMLGVSASPDELRPYCDGTVVVGAVNGPRQTVLAGPERELAEAGERIAADGFTVRPLRSGYGFHSPSMASAAQRQAHALAGARLRPPTGSLVSSRTARPVTAAEAVRPDFWADQLQCPVLYWPALRALLDTYGEQPGLVLLDASPDRSLSAPARRHPAVRGGQSVVVPLLAQPEGEDFGAARAAHGAAVAPRAYAAAAASAPSTWAISAAGVFSPSSSSSEMVTG</sequence>
<protein>
    <submittedName>
        <fullName evidence="4">Malonyl CoA-acyl carrier protein transacylase</fullName>
    </submittedName>
</protein>
<organism evidence="4 5">
    <name type="scientific">Streptacidiphilus jiangxiensis</name>
    <dbReference type="NCBI Taxonomy" id="235985"/>
    <lineage>
        <taxon>Bacteria</taxon>
        <taxon>Bacillati</taxon>
        <taxon>Actinomycetota</taxon>
        <taxon>Actinomycetes</taxon>
        <taxon>Kitasatosporales</taxon>
        <taxon>Streptomycetaceae</taxon>
        <taxon>Streptacidiphilus</taxon>
    </lineage>
</organism>
<dbReference type="Pfam" id="PF00698">
    <property type="entry name" value="Acyl_transf_1"/>
    <property type="match status" value="1"/>
</dbReference>
<keyword evidence="5" id="KW-1185">Reference proteome</keyword>
<dbReference type="InterPro" id="IPR050091">
    <property type="entry name" value="PKS_NRPS_Biosynth_Enz"/>
</dbReference>
<dbReference type="InterPro" id="IPR014043">
    <property type="entry name" value="Acyl_transferase_dom"/>
</dbReference>
<dbReference type="PANTHER" id="PTHR43775:SF37">
    <property type="entry name" value="SI:DKEY-61P9.11"/>
    <property type="match status" value="1"/>
</dbReference>
<dbReference type="Proteomes" id="UP000183015">
    <property type="component" value="Unassembled WGS sequence"/>
</dbReference>
<dbReference type="PANTHER" id="PTHR43775">
    <property type="entry name" value="FATTY ACID SYNTHASE"/>
    <property type="match status" value="1"/>
</dbReference>
<dbReference type="GO" id="GO:0004312">
    <property type="term" value="F:fatty acid synthase activity"/>
    <property type="evidence" value="ECO:0007669"/>
    <property type="project" value="TreeGrafter"/>
</dbReference>
<dbReference type="InterPro" id="IPR001227">
    <property type="entry name" value="Ac_transferase_dom_sf"/>
</dbReference>
<dbReference type="SUPFAM" id="SSF55048">
    <property type="entry name" value="Probable ACP-binding domain of malonyl-CoA ACP transacylase"/>
    <property type="match status" value="1"/>
</dbReference>
<dbReference type="STRING" id="235985.SAMN05414137_103360"/>
<proteinExistence type="predicted"/>
<dbReference type="eggNOG" id="COG3321">
    <property type="taxonomic scope" value="Bacteria"/>
</dbReference>
<accession>A0A1H7JLU4</accession>
<dbReference type="Gene3D" id="3.30.70.3290">
    <property type="match status" value="1"/>
</dbReference>
<dbReference type="InterPro" id="IPR016035">
    <property type="entry name" value="Acyl_Trfase/lysoPLipase"/>
</dbReference>
<dbReference type="GO" id="GO:0006633">
    <property type="term" value="P:fatty acid biosynthetic process"/>
    <property type="evidence" value="ECO:0007669"/>
    <property type="project" value="TreeGrafter"/>
</dbReference>
<name>A0A1H7JLU4_STRJI</name>
<dbReference type="SMART" id="SM00827">
    <property type="entry name" value="PKS_AT"/>
    <property type="match status" value="1"/>
</dbReference>
<evidence type="ECO:0000256" key="1">
    <source>
        <dbReference type="ARBA" id="ARBA00022450"/>
    </source>
</evidence>
<keyword evidence="2" id="KW-0597">Phosphoprotein</keyword>
<dbReference type="SUPFAM" id="SSF52151">
    <property type="entry name" value="FabD/lysophospholipase-like"/>
    <property type="match status" value="1"/>
</dbReference>
<evidence type="ECO:0000313" key="4">
    <source>
        <dbReference type="EMBL" id="SEK75628.1"/>
    </source>
</evidence>
<gene>
    <name evidence="4" type="ORF">SAMN05414137_103360</name>
</gene>
<dbReference type="AlphaFoldDB" id="A0A1H7JLU4"/>
<evidence type="ECO:0000256" key="2">
    <source>
        <dbReference type="ARBA" id="ARBA00022553"/>
    </source>
</evidence>
<evidence type="ECO:0000313" key="5">
    <source>
        <dbReference type="Proteomes" id="UP000183015"/>
    </source>
</evidence>
<feature type="domain" description="Malonyl-CoA:ACP transacylase (MAT)" evidence="3">
    <location>
        <begin position="5"/>
        <end position="302"/>
    </location>
</feature>
<dbReference type="EMBL" id="FOAZ01000003">
    <property type="protein sequence ID" value="SEK75628.1"/>
    <property type="molecule type" value="Genomic_DNA"/>
</dbReference>
<dbReference type="InterPro" id="IPR016036">
    <property type="entry name" value="Malonyl_transacylase_ACP-bd"/>
</dbReference>
<evidence type="ECO:0000259" key="3">
    <source>
        <dbReference type="SMART" id="SM00827"/>
    </source>
</evidence>